<evidence type="ECO:0000256" key="2">
    <source>
        <dbReference type="ARBA" id="ARBA00010961"/>
    </source>
</evidence>
<keyword evidence="7" id="KW-0614">Plasmid</keyword>
<keyword evidence="4 6" id="KW-0238">DNA-binding</keyword>
<keyword evidence="3 6" id="KW-0815">Transposition</keyword>
<dbReference type="GO" id="GO:0003677">
    <property type="term" value="F:DNA binding"/>
    <property type="evidence" value="ECO:0007669"/>
    <property type="project" value="UniProtKB-UniRule"/>
</dbReference>
<dbReference type="Pfam" id="PF00872">
    <property type="entry name" value="Transposase_mut"/>
    <property type="match status" value="1"/>
</dbReference>
<keyword evidence="5 6" id="KW-0233">DNA recombination</keyword>
<organism evidence="7">
    <name type="scientific">Metamycoplasma salivarium</name>
    <name type="common">Mycoplasma salivarium</name>
    <dbReference type="NCBI Taxonomy" id="2124"/>
    <lineage>
        <taxon>Bacteria</taxon>
        <taxon>Bacillati</taxon>
        <taxon>Mycoplasmatota</taxon>
        <taxon>Mycoplasmoidales</taxon>
        <taxon>Metamycoplasmataceae</taxon>
        <taxon>Metamycoplasma</taxon>
    </lineage>
</organism>
<evidence type="ECO:0000256" key="6">
    <source>
        <dbReference type="RuleBase" id="RU365089"/>
    </source>
</evidence>
<comment type="similarity">
    <text evidence="2 6">Belongs to the transposase mutator family.</text>
</comment>
<comment type="function">
    <text evidence="1 6">Required for the transposition of the insertion element.</text>
</comment>
<proteinExistence type="inferred from homology"/>
<name>A0A448ZYI1_METSV</name>
<sequence length="168" mass="19680">MVLAINSNGFKEILGLYIGENESSKYWLYVLNDLKNRGIKNILILCSDALTGINEAIITAFPNTMQQKCIVYIIRNSTKLVSYKHLKEFCNDLKTIYQESNIDDAYSNLQIVKNKWNKHYLSSLKVWENHWENIVTMFNFSKEIRSIIYTTNYIENLNQAYRNKSCIS</sequence>
<evidence type="ECO:0000256" key="4">
    <source>
        <dbReference type="ARBA" id="ARBA00023125"/>
    </source>
</evidence>
<dbReference type="PANTHER" id="PTHR33217:SF8">
    <property type="entry name" value="MUTATOR FAMILY TRANSPOSASE"/>
    <property type="match status" value="1"/>
</dbReference>
<evidence type="ECO:0000313" key="7">
    <source>
        <dbReference type="EMBL" id="VEU56283.1"/>
    </source>
</evidence>
<dbReference type="PANTHER" id="PTHR33217">
    <property type="entry name" value="TRANSPOSASE FOR INSERTION SEQUENCE ELEMENT IS1081"/>
    <property type="match status" value="1"/>
</dbReference>
<evidence type="ECO:0000256" key="1">
    <source>
        <dbReference type="ARBA" id="ARBA00002190"/>
    </source>
</evidence>
<accession>A0A448ZYI1</accession>
<evidence type="ECO:0000256" key="3">
    <source>
        <dbReference type="ARBA" id="ARBA00022578"/>
    </source>
</evidence>
<evidence type="ECO:0000256" key="5">
    <source>
        <dbReference type="ARBA" id="ARBA00023172"/>
    </source>
</evidence>
<dbReference type="GO" id="GO:0006313">
    <property type="term" value="P:DNA transposition"/>
    <property type="evidence" value="ECO:0007669"/>
    <property type="project" value="UniProtKB-UniRule"/>
</dbReference>
<dbReference type="AlphaFoldDB" id="A0A448ZYI1"/>
<dbReference type="InterPro" id="IPR001207">
    <property type="entry name" value="Transposase_mutator"/>
</dbReference>
<geneLocation type="plasmid" evidence="7">
    <name>2</name>
</geneLocation>
<protein>
    <recommendedName>
        <fullName evidence="6">Mutator family transposase</fullName>
    </recommendedName>
</protein>
<dbReference type="EMBL" id="LR214939">
    <property type="protein sequence ID" value="VEU56283.1"/>
    <property type="molecule type" value="Genomic_DNA"/>
</dbReference>
<reference evidence="7" key="1">
    <citation type="submission" date="2019-01" db="EMBL/GenBank/DDBJ databases">
        <authorList>
            <consortium name="Pathogen Informatics"/>
        </authorList>
    </citation>
    <scope>NUCLEOTIDE SEQUENCE [LARGE SCALE GENOMIC DNA]</scope>
    <source>
        <strain evidence="7">NCTC10113</strain>
    </source>
</reference>
<gene>
    <name evidence="7" type="ORF">NCTC10113_01186</name>
</gene>
<keyword evidence="6" id="KW-0814">Transposable element</keyword>
<dbReference type="GO" id="GO:0004803">
    <property type="term" value="F:transposase activity"/>
    <property type="evidence" value="ECO:0007669"/>
    <property type="project" value="UniProtKB-UniRule"/>
</dbReference>